<keyword evidence="1" id="KW-0812">Transmembrane</keyword>
<name>A0AAQ4CNR7_9CREN</name>
<evidence type="ECO:0000313" key="3">
    <source>
        <dbReference type="Proteomes" id="UP001319921"/>
    </source>
</evidence>
<dbReference type="Proteomes" id="UP001319921">
    <property type="component" value="Chromosome"/>
</dbReference>
<protein>
    <submittedName>
        <fullName evidence="2">Uncharacterized protein</fullName>
    </submittedName>
</protein>
<dbReference type="AlphaFoldDB" id="A0AAQ4CNR7"/>
<feature type="transmembrane region" description="Helical" evidence="1">
    <location>
        <begin position="12"/>
        <end position="32"/>
    </location>
</feature>
<reference evidence="2 3" key="1">
    <citation type="journal article" date="2022" name="Microbiol. Resour. Announc.">
        <title>Complete Genome Sequence of the Hyperthermophilic and Acidophilic Archaeon Saccharolobus caldissimus Strain HS-3T.</title>
        <authorList>
            <person name="Sakai H.D."/>
            <person name="Kurosawa N."/>
        </authorList>
    </citation>
    <scope>NUCLEOTIDE SEQUENCE [LARGE SCALE GENOMIC DNA]</scope>
    <source>
        <strain evidence="2 3">JCM32116</strain>
    </source>
</reference>
<proteinExistence type="predicted"/>
<dbReference type="GeneID" id="68865195"/>
<evidence type="ECO:0000313" key="2">
    <source>
        <dbReference type="EMBL" id="BDB97448.1"/>
    </source>
</evidence>
<accession>A0AAQ4CNR7</accession>
<dbReference type="RefSeq" id="WP_229571442.1">
    <property type="nucleotide sequence ID" value="NZ_AP025226.1"/>
</dbReference>
<keyword evidence="1" id="KW-1133">Transmembrane helix</keyword>
<dbReference type="KEGG" id="scas:SACC_04650"/>
<dbReference type="EMBL" id="AP025226">
    <property type="protein sequence ID" value="BDB97448.1"/>
    <property type="molecule type" value="Genomic_DNA"/>
</dbReference>
<gene>
    <name evidence="2" type="ORF">SACC_04650</name>
</gene>
<organism evidence="2 3">
    <name type="scientific">Saccharolobus caldissimus</name>
    <dbReference type="NCBI Taxonomy" id="1702097"/>
    <lineage>
        <taxon>Archaea</taxon>
        <taxon>Thermoproteota</taxon>
        <taxon>Thermoprotei</taxon>
        <taxon>Sulfolobales</taxon>
        <taxon>Sulfolobaceae</taxon>
        <taxon>Saccharolobus</taxon>
    </lineage>
</organism>
<keyword evidence="1" id="KW-0472">Membrane</keyword>
<keyword evidence="3" id="KW-1185">Reference proteome</keyword>
<evidence type="ECO:0000256" key="1">
    <source>
        <dbReference type="SAM" id="Phobius"/>
    </source>
</evidence>
<sequence>MGAKRISYIDIIIGLAGGVISTSIGAIVAKWLDIASRPSFNPIKITATPICFPNKEVFIQCSYMFEIKWKSPKAPKRLFVTKSMLLAENAQGWVELEGLHSSPAPWGYGYHYAMDIVGKESLVVLFLNKNCLKDLNNCNLFFPVRPINSPRWEWDPRSNLFEYNQFKNRKLKIRVASRNANGTEIPCELAKFVERCIEACKSDQDCKKYLNT</sequence>